<dbReference type="CDD" id="cd16442">
    <property type="entry name" value="BPL"/>
    <property type="match status" value="1"/>
</dbReference>
<keyword evidence="1 3" id="KW-0436">Ligase</keyword>
<evidence type="ECO:0000256" key="1">
    <source>
        <dbReference type="ARBA" id="ARBA00022598"/>
    </source>
</evidence>
<dbReference type="Pfam" id="PF03099">
    <property type="entry name" value="BPL_LplA_LipB"/>
    <property type="match status" value="1"/>
</dbReference>
<dbReference type="InterPro" id="IPR045864">
    <property type="entry name" value="aa-tRNA-synth_II/BPL/LPL"/>
</dbReference>
<accession>A0A644T8A8</accession>
<comment type="caution">
    <text evidence="3">The sequence shown here is derived from an EMBL/GenBank/DDBJ whole genome shotgun (WGS) entry which is preliminary data.</text>
</comment>
<evidence type="ECO:0000259" key="2">
    <source>
        <dbReference type="Pfam" id="PF03099"/>
    </source>
</evidence>
<dbReference type="PANTHER" id="PTHR12835">
    <property type="entry name" value="BIOTIN PROTEIN LIGASE"/>
    <property type="match status" value="1"/>
</dbReference>
<dbReference type="SUPFAM" id="SSF55681">
    <property type="entry name" value="Class II aaRS and biotin synthetases"/>
    <property type="match status" value="1"/>
</dbReference>
<dbReference type="EMBL" id="VSSQ01000020">
    <property type="protein sequence ID" value="MPL63176.1"/>
    <property type="molecule type" value="Genomic_DNA"/>
</dbReference>
<dbReference type="InterPro" id="IPR004143">
    <property type="entry name" value="BPL_LPL_catalytic"/>
</dbReference>
<sequence>MIELRETASTNDYMEMLLSTSIPEEGSIVYAMYQTSGKGQENNRWESEAGKNILATALLYPHFLRPDQQFFLTMVVSLSVCTLISKTEPTLPPMIKWPNDIYLNNRKIAGILIKNALSGNSIQHTITGLGMNINQTRFSAMAPLAVSLSGITGKTYHIPTLLSNWHESLMWWYSQLRKNRLYMLENEYLGRLYLINQPAEYIINGNRLTATIAGIGEFGKLRLNGEDGKEYLCDLKEVVFIPSRGLE</sequence>
<proteinExistence type="predicted"/>
<dbReference type="GO" id="GO:0004077">
    <property type="term" value="F:biotin--[biotin carboxyl-carrier protein] ligase activity"/>
    <property type="evidence" value="ECO:0007669"/>
    <property type="project" value="UniProtKB-EC"/>
</dbReference>
<organism evidence="3">
    <name type="scientific">bioreactor metagenome</name>
    <dbReference type="NCBI Taxonomy" id="1076179"/>
    <lineage>
        <taxon>unclassified sequences</taxon>
        <taxon>metagenomes</taxon>
        <taxon>ecological metagenomes</taxon>
    </lineage>
</organism>
<dbReference type="Gene3D" id="3.30.930.10">
    <property type="entry name" value="Bira Bifunctional Protein, Domain 2"/>
    <property type="match status" value="1"/>
</dbReference>
<dbReference type="GO" id="GO:0005737">
    <property type="term" value="C:cytoplasm"/>
    <property type="evidence" value="ECO:0007669"/>
    <property type="project" value="TreeGrafter"/>
</dbReference>
<dbReference type="InterPro" id="IPR004408">
    <property type="entry name" value="Biotin_CoA_COase_ligase"/>
</dbReference>
<protein>
    <submittedName>
        <fullName evidence="3">Bifunctional ligase/repressor BirA</fullName>
        <ecNumber evidence="3">6.3.4.15</ecNumber>
    </submittedName>
</protein>
<dbReference type="NCBIfam" id="TIGR00121">
    <property type="entry name" value="birA_ligase"/>
    <property type="match status" value="1"/>
</dbReference>
<dbReference type="PANTHER" id="PTHR12835:SF5">
    <property type="entry name" value="BIOTIN--PROTEIN LIGASE"/>
    <property type="match status" value="1"/>
</dbReference>
<evidence type="ECO:0000313" key="3">
    <source>
        <dbReference type="EMBL" id="MPL63176.1"/>
    </source>
</evidence>
<dbReference type="AlphaFoldDB" id="A0A644T8A8"/>
<name>A0A644T8A8_9ZZZZ</name>
<feature type="domain" description="BPL/LPL catalytic" evidence="2">
    <location>
        <begin position="7"/>
        <end position="132"/>
    </location>
</feature>
<gene>
    <name evidence="3" type="primary">birA_3</name>
    <name evidence="3" type="ORF">SDC9_08797</name>
</gene>
<dbReference type="EC" id="6.3.4.15" evidence="3"/>
<reference evidence="3" key="1">
    <citation type="submission" date="2019-08" db="EMBL/GenBank/DDBJ databases">
        <authorList>
            <person name="Kucharzyk K."/>
            <person name="Murdoch R.W."/>
            <person name="Higgins S."/>
            <person name="Loffler F."/>
        </authorList>
    </citation>
    <scope>NUCLEOTIDE SEQUENCE</scope>
</reference>